<proteinExistence type="predicted"/>
<accession>A0A9D1SRX8</accession>
<gene>
    <name evidence="1" type="ORF">IAD26_08605</name>
</gene>
<protein>
    <submittedName>
        <fullName evidence="1">Uncharacterized protein</fullName>
    </submittedName>
</protein>
<dbReference type="EMBL" id="DVOD01000060">
    <property type="protein sequence ID" value="HIU93175.1"/>
    <property type="molecule type" value="Genomic_DNA"/>
</dbReference>
<evidence type="ECO:0000313" key="2">
    <source>
        <dbReference type="Proteomes" id="UP000886748"/>
    </source>
</evidence>
<reference evidence="1" key="2">
    <citation type="journal article" date="2021" name="PeerJ">
        <title>Extensive microbial diversity within the chicken gut microbiome revealed by metagenomics and culture.</title>
        <authorList>
            <person name="Gilroy R."/>
            <person name="Ravi A."/>
            <person name="Getino M."/>
            <person name="Pursley I."/>
            <person name="Horton D.L."/>
            <person name="Alikhan N.F."/>
            <person name="Baker D."/>
            <person name="Gharbi K."/>
            <person name="Hall N."/>
            <person name="Watson M."/>
            <person name="Adriaenssens E.M."/>
            <person name="Foster-Nyarko E."/>
            <person name="Jarju S."/>
            <person name="Secka A."/>
            <person name="Antonio M."/>
            <person name="Oren A."/>
            <person name="Chaudhuri R.R."/>
            <person name="La Ragione R."/>
            <person name="Hildebrand F."/>
            <person name="Pallen M.J."/>
        </authorList>
    </citation>
    <scope>NUCLEOTIDE SEQUENCE</scope>
    <source>
        <strain evidence="1">CHK154-7741</strain>
    </source>
</reference>
<dbReference type="AlphaFoldDB" id="A0A9D1SRX8"/>
<organism evidence="1 2">
    <name type="scientific">Candidatus Limenecus avicola</name>
    <dbReference type="NCBI Taxonomy" id="2840847"/>
    <lineage>
        <taxon>Bacteria</taxon>
        <taxon>Bacillati</taxon>
        <taxon>Bacillota</taxon>
        <taxon>Clostridia</taxon>
        <taxon>Eubacteriales</taxon>
        <taxon>Clostridiaceae</taxon>
        <taxon>Clostridiaceae incertae sedis</taxon>
        <taxon>Candidatus Limenecus</taxon>
    </lineage>
</organism>
<name>A0A9D1SRX8_9CLOT</name>
<reference evidence="1" key="1">
    <citation type="submission" date="2020-10" db="EMBL/GenBank/DDBJ databases">
        <authorList>
            <person name="Gilroy R."/>
        </authorList>
    </citation>
    <scope>NUCLEOTIDE SEQUENCE</scope>
    <source>
        <strain evidence="1">CHK154-7741</strain>
    </source>
</reference>
<comment type="caution">
    <text evidence="1">The sequence shown here is derived from an EMBL/GenBank/DDBJ whole genome shotgun (WGS) entry which is preliminary data.</text>
</comment>
<sequence>MVTTKPPSQVSGTEILASNNRAMLGRNVQTTTIRGFRSTNPYSRECSRLCNNGNFNIALSAISDAVKSQTFPKEIKHVMIGHGSGRAETEWITAGRGKPINILEYINSNKDIKAGDMILVTCCETGGILNPLRPGKGLPVDLSLTTLIPDSIGGPAKIVIAGQNKVGGHFTLPVSGNPATGLKLY</sequence>
<dbReference type="Proteomes" id="UP000886748">
    <property type="component" value="Unassembled WGS sequence"/>
</dbReference>
<evidence type="ECO:0000313" key="1">
    <source>
        <dbReference type="EMBL" id="HIU93175.1"/>
    </source>
</evidence>